<keyword evidence="1" id="KW-0805">Transcription regulation</keyword>
<dbReference type="Proteomes" id="UP001225788">
    <property type="component" value="Plasmid unnamed1"/>
</dbReference>
<keyword evidence="3" id="KW-0804">Transcription</keyword>
<sequence>MTSLPNPMNLDSRQAVRERLLELAGLLAPDEGYNLTELPGLRILRTETMLHDVPALYKPGAVFVLQGRKQAVLEGDVYLYDEEHYLAVSVPVPFRMESVASADRPLLAVYVEFDMQLAAEIASEIEKRSSGMSAAPAKSLVSSKMEPDILDSLLRLLKALNNSVETAVLGKGILRELHYRVLVGPQGAAMISALQQRGASGKIVRSLVRLRETFRSDVSVAMLASEAGMSVPSYHAHFKALIGSSPMQYVKAMRLHEARLMIARQDMAIGEVALSVGYVSPAQFSRDFKRHFSRTASEEARWVRRHLGALTLGG</sequence>
<evidence type="ECO:0000259" key="4">
    <source>
        <dbReference type="PROSITE" id="PS01124"/>
    </source>
</evidence>
<keyword evidence="2" id="KW-0238">DNA-binding</keyword>
<dbReference type="Pfam" id="PF06719">
    <property type="entry name" value="AraC_N"/>
    <property type="match status" value="1"/>
</dbReference>
<protein>
    <submittedName>
        <fullName evidence="5">AraC family transcriptional regulator</fullName>
    </submittedName>
</protein>
<keyword evidence="5" id="KW-0614">Plasmid</keyword>
<dbReference type="Gene3D" id="1.10.10.60">
    <property type="entry name" value="Homeodomain-like"/>
    <property type="match status" value="1"/>
</dbReference>
<dbReference type="RefSeq" id="WP_306161844.1">
    <property type="nucleotide sequence ID" value="NZ_CP132315.1"/>
</dbReference>
<dbReference type="PROSITE" id="PS00041">
    <property type="entry name" value="HTH_ARAC_FAMILY_1"/>
    <property type="match status" value="1"/>
</dbReference>
<accession>A0ABY9KBA4</accession>
<evidence type="ECO:0000256" key="1">
    <source>
        <dbReference type="ARBA" id="ARBA00023015"/>
    </source>
</evidence>
<name>A0ABY9KBA4_9HYPH</name>
<feature type="domain" description="HTH araC/xylS-type" evidence="4">
    <location>
        <begin position="204"/>
        <end position="302"/>
    </location>
</feature>
<organism evidence="5 6">
    <name type="scientific">Shinella oryzae</name>
    <dbReference type="NCBI Taxonomy" id="2871820"/>
    <lineage>
        <taxon>Bacteria</taxon>
        <taxon>Pseudomonadati</taxon>
        <taxon>Pseudomonadota</taxon>
        <taxon>Alphaproteobacteria</taxon>
        <taxon>Hyphomicrobiales</taxon>
        <taxon>Rhizobiaceae</taxon>
        <taxon>Shinella</taxon>
    </lineage>
</organism>
<evidence type="ECO:0000313" key="5">
    <source>
        <dbReference type="EMBL" id="WLS05388.1"/>
    </source>
</evidence>
<dbReference type="EMBL" id="CP132315">
    <property type="protein sequence ID" value="WLS05388.1"/>
    <property type="molecule type" value="Genomic_DNA"/>
</dbReference>
<geneLocation type="plasmid" evidence="5 6">
    <name>unnamed1</name>
</geneLocation>
<evidence type="ECO:0000256" key="3">
    <source>
        <dbReference type="ARBA" id="ARBA00023163"/>
    </source>
</evidence>
<dbReference type="InterPro" id="IPR009057">
    <property type="entry name" value="Homeodomain-like_sf"/>
</dbReference>
<keyword evidence="6" id="KW-1185">Reference proteome</keyword>
<gene>
    <name evidence="5" type="ORF">Q9315_24930</name>
</gene>
<dbReference type="InterPro" id="IPR009594">
    <property type="entry name" value="Tscrpt_reg_HTH_AraC_N"/>
</dbReference>
<dbReference type="PANTHER" id="PTHR43436">
    <property type="entry name" value="ARAC-FAMILY TRANSCRIPTIONAL REGULATOR"/>
    <property type="match status" value="1"/>
</dbReference>
<proteinExistence type="predicted"/>
<dbReference type="InterPro" id="IPR018060">
    <property type="entry name" value="HTH_AraC"/>
</dbReference>
<dbReference type="PANTHER" id="PTHR43436:SF2">
    <property type="entry name" value="ARAC_XYLS FAMILY TRANSCRIPTIONAL REGULATOR"/>
    <property type="match status" value="1"/>
</dbReference>
<evidence type="ECO:0000256" key="2">
    <source>
        <dbReference type="ARBA" id="ARBA00023125"/>
    </source>
</evidence>
<dbReference type="Pfam" id="PF12833">
    <property type="entry name" value="HTH_18"/>
    <property type="match status" value="1"/>
</dbReference>
<dbReference type="PROSITE" id="PS01124">
    <property type="entry name" value="HTH_ARAC_FAMILY_2"/>
    <property type="match status" value="1"/>
</dbReference>
<dbReference type="InterPro" id="IPR018062">
    <property type="entry name" value="HTH_AraC-typ_CS"/>
</dbReference>
<dbReference type="SUPFAM" id="SSF46689">
    <property type="entry name" value="Homeodomain-like"/>
    <property type="match status" value="2"/>
</dbReference>
<reference evidence="5 6" key="1">
    <citation type="submission" date="2023-08" db="EMBL/GenBank/DDBJ databases">
        <title>Pathogen: clinical or host-associated sample.</title>
        <authorList>
            <person name="Hergert J."/>
            <person name="Casey R."/>
            <person name="Wagner J."/>
            <person name="Young E.L."/>
            <person name="Oakeson K.F."/>
        </authorList>
    </citation>
    <scope>NUCLEOTIDE SEQUENCE [LARGE SCALE GENOMIC DNA]</scope>
    <source>
        <strain evidence="5 6">UPHL-collab-2</strain>
        <plasmid evidence="5 6">unnamed1</plasmid>
    </source>
</reference>
<evidence type="ECO:0000313" key="6">
    <source>
        <dbReference type="Proteomes" id="UP001225788"/>
    </source>
</evidence>
<dbReference type="SMART" id="SM00342">
    <property type="entry name" value="HTH_ARAC"/>
    <property type="match status" value="1"/>
</dbReference>